<dbReference type="EnsemblPlants" id="Solyc05g014170.2.1">
    <property type="protein sequence ID" value="Solyc05g014170.2.1"/>
    <property type="gene ID" value="Solyc05g014170.2"/>
</dbReference>
<evidence type="ECO:0000313" key="2">
    <source>
        <dbReference type="Proteomes" id="UP000004994"/>
    </source>
</evidence>
<reference evidence="1" key="1">
    <citation type="journal article" date="2012" name="Nature">
        <title>The tomato genome sequence provides insights into fleshy fruit evolution.</title>
        <authorList>
            <consortium name="Tomato Genome Consortium"/>
        </authorList>
    </citation>
    <scope>NUCLEOTIDE SEQUENCE [LARGE SCALE GENOMIC DNA]</scope>
    <source>
        <strain evidence="1">cv. Heinz 1706</strain>
    </source>
</reference>
<keyword evidence="2" id="KW-1185">Reference proteome</keyword>
<name>A0A3Q7GFJ9_SOLLC</name>
<sequence>MAACSSKGGCPSDYVALSAALLSMILLIKDGKDQTLEYEARLASFLINQFDEGVKKVDI</sequence>
<dbReference type="AlphaFoldDB" id="A0A3Q7GFJ9"/>
<organism evidence="1">
    <name type="scientific">Solanum lycopersicum</name>
    <name type="common">Tomato</name>
    <name type="synonym">Lycopersicon esculentum</name>
    <dbReference type="NCBI Taxonomy" id="4081"/>
    <lineage>
        <taxon>Eukaryota</taxon>
        <taxon>Viridiplantae</taxon>
        <taxon>Streptophyta</taxon>
        <taxon>Embryophyta</taxon>
        <taxon>Tracheophyta</taxon>
        <taxon>Spermatophyta</taxon>
        <taxon>Magnoliopsida</taxon>
        <taxon>eudicotyledons</taxon>
        <taxon>Gunneridae</taxon>
        <taxon>Pentapetalae</taxon>
        <taxon>asterids</taxon>
        <taxon>lamiids</taxon>
        <taxon>Solanales</taxon>
        <taxon>Solanaceae</taxon>
        <taxon>Solanoideae</taxon>
        <taxon>Solaneae</taxon>
        <taxon>Solanum</taxon>
        <taxon>Solanum subgen. Lycopersicon</taxon>
    </lineage>
</organism>
<accession>A0A3Q7GFJ9</accession>
<proteinExistence type="predicted"/>
<dbReference type="Gramene" id="Solyc05g014170.2.1">
    <property type="protein sequence ID" value="Solyc05g014170.2.1"/>
    <property type="gene ID" value="Solyc05g014170.2"/>
</dbReference>
<dbReference type="PaxDb" id="4081-Solyc05g014170.1.1"/>
<protein>
    <submittedName>
        <fullName evidence="1">Uncharacterized protein</fullName>
    </submittedName>
</protein>
<evidence type="ECO:0000313" key="1">
    <source>
        <dbReference type="EnsemblPlants" id="Solyc05g014170.2.1"/>
    </source>
</evidence>
<dbReference type="Proteomes" id="UP000004994">
    <property type="component" value="Chromosome 5"/>
</dbReference>
<reference evidence="1" key="2">
    <citation type="submission" date="2019-01" db="UniProtKB">
        <authorList>
            <consortium name="EnsemblPlants"/>
        </authorList>
    </citation>
    <scope>IDENTIFICATION</scope>
    <source>
        <strain evidence="1">cv. Heinz 1706</strain>
    </source>
</reference>
<dbReference type="InParanoid" id="A0A3Q7GFJ9"/>